<dbReference type="EMBL" id="LR743588">
    <property type="protein sequence ID" value="CAA2614471.1"/>
    <property type="molecule type" value="Genomic_DNA"/>
</dbReference>
<dbReference type="FunFam" id="3.30.70.270:FF:000003">
    <property type="entry name" value="Transposon Ty3-G Gag-Pol polyprotein"/>
    <property type="match status" value="1"/>
</dbReference>
<dbReference type="CDD" id="cd01647">
    <property type="entry name" value="RT_LTR"/>
    <property type="match status" value="1"/>
</dbReference>
<dbReference type="Gene3D" id="3.30.70.270">
    <property type="match status" value="1"/>
</dbReference>
<organism evidence="2">
    <name type="scientific">Spirodela intermedia</name>
    <name type="common">Intermediate duckweed</name>
    <dbReference type="NCBI Taxonomy" id="51605"/>
    <lineage>
        <taxon>Eukaryota</taxon>
        <taxon>Viridiplantae</taxon>
        <taxon>Streptophyta</taxon>
        <taxon>Embryophyta</taxon>
        <taxon>Tracheophyta</taxon>
        <taxon>Spermatophyta</taxon>
        <taxon>Magnoliopsida</taxon>
        <taxon>Liliopsida</taxon>
        <taxon>Araceae</taxon>
        <taxon>Lemnoideae</taxon>
        <taxon>Spirodela</taxon>
    </lineage>
</organism>
<accession>A0A7I8IBL6</accession>
<dbReference type="AlphaFoldDB" id="A0A7I8IBL6"/>
<reference evidence="2 3" key="1">
    <citation type="submission" date="2019-12" db="EMBL/GenBank/DDBJ databases">
        <authorList>
            <person name="Scholz U."/>
            <person name="Mascher M."/>
            <person name="Fiebig A."/>
        </authorList>
    </citation>
    <scope>NUCLEOTIDE SEQUENCE</scope>
</reference>
<feature type="domain" description="Reverse transcriptase" evidence="1">
    <location>
        <begin position="298"/>
        <end position="362"/>
    </location>
</feature>
<dbReference type="InterPro" id="IPR000477">
    <property type="entry name" value="RT_dom"/>
</dbReference>
<evidence type="ECO:0000313" key="2">
    <source>
        <dbReference type="EMBL" id="CAA2614471.1"/>
    </source>
</evidence>
<dbReference type="SUPFAM" id="SSF56672">
    <property type="entry name" value="DNA/RNA polymerases"/>
    <property type="match status" value="1"/>
</dbReference>
<keyword evidence="3" id="KW-1185">Reference proteome</keyword>
<dbReference type="InterPro" id="IPR043128">
    <property type="entry name" value="Rev_trsase/Diguanyl_cyclase"/>
</dbReference>
<dbReference type="InterPro" id="IPR043502">
    <property type="entry name" value="DNA/RNA_pol_sf"/>
</dbReference>
<dbReference type="PANTHER" id="PTHR35046:SF26">
    <property type="entry name" value="RNA-DIRECTED DNA POLYMERASE"/>
    <property type="match status" value="1"/>
</dbReference>
<gene>
    <name evidence="2" type="ORF">SI7747_01000851</name>
</gene>
<evidence type="ECO:0000259" key="1">
    <source>
        <dbReference type="Pfam" id="PF00078"/>
    </source>
</evidence>
<feature type="domain" description="Reverse transcriptase" evidence="1">
    <location>
        <begin position="363"/>
        <end position="418"/>
    </location>
</feature>
<sequence>MLRKLKSKSDYDDCRDFRMKIDLPRFNGHLRIEEFLDCILEVERFFEYMKISNEKYVKIVVDKLKDGASAWWDQLYNPPIKSNACPKRSAVNFTEAIDEDEIEGAEDEEEIQENVIEGEEEVFGQCLAVQRLKNVSKKEELPQRHNVFRTKCTAVGKVCDKFGLKTEKHRLRWIKKDYETRVTETCFVKFSMRKIYFDEIYCDVVEMDACHLILENVSSHDSDVIPEAAQNMLNEFSIFQDSPIINLPPLRDIQHHIDLISRVSLPNLPLYRMSLEEKKILEEQVEDMSPCSVPVLLVPKKDGTWRRCVDSRAINKITVKYNFLIPSLDDMLDMLCGSRIFSKIELKSGYHQIRIHPAFHWKFIVAYSDDILIYSTTEEEHHHHLRSVPTVLQQNGLFANLKKCKFLTSSLVFLGYIVSSDDIKVDEEKVEAMKEYPIPNNVYGVCMRRGNFQWAEAADRSFILIIERLSSASILALLNFDKLLAVDLPFHSEKLTKARRKWTTCQL</sequence>
<name>A0A7I8IBL6_SPIIN</name>
<dbReference type="EMBL" id="CACRZD030000001">
    <property type="protein sequence ID" value="CAA6654261.1"/>
    <property type="molecule type" value="Genomic_DNA"/>
</dbReference>
<dbReference type="Proteomes" id="UP001189122">
    <property type="component" value="Unassembled WGS sequence"/>
</dbReference>
<proteinExistence type="predicted"/>
<dbReference type="PANTHER" id="PTHR35046">
    <property type="entry name" value="ZINC KNUCKLE (CCHC-TYPE) FAMILY PROTEIN"/>
    <property type="match status" value="1"/>
</dbReference>
<protein>
    <recommendedName>
        <fullName evidence="1">Reverse transcriptase domain-containing protein</fullName>
    </recommendedName>
</protein>
<evidence type="ECO:0000313" key="3">
    <source>
        <dbReference type="Proteomes" id="UP001189122"/>
    </source>
</evidence>
<dbReference type="Pfam" id="PF00078">
    <property type="entry name" value="RVT_1"/>
    <property type="match status" value="2"/>
</dbReference>